<keyword evidence="2" id="KW-1185">Reference proteome</keyword>
<protein>
    <submittedName>
        <fullName evidence="1">Uncharacterized protein</fullName>
    </submittedName>
</protein>
<dbReference type="RefSeq" id="WP_111525939.1">
    <property type="nucleotide sequence ID" value="NZ_CP032364.1"/>
</dbReference>
<gene>
    <name evidence="1" type="ORF">D4A81_06070</name>
</gene>
<dbReference type="Proteomes" id="UP000265562">
    <property type="component" value="Chromosome"/>
</dbReference>
<reference evidence="1 2" key="1">
    <citation type="submission" date="2018-09" db="EMBL/GenBank/DDBJ databases">
        <title>Genome sequencing of Lachnoanaerobaculum umeaense DSM 23576.</title>
        <authorList>
            <person name="Kook J.-K."/>
            <person name="Park S.-N."/>
            <person name="Lim Y.K."/>
        </authorList>
    </citation>
    <scope>NUCLEOTIDE SEQUENCE [LARGE SCALE GENOMIC DNA]</scope>
    <source>
        <strain evidence="2">DSM 23576 \ CCUG 58757</strain>
    </source>
</reference>
<accession>A0A385Q1S2</accession>
<dbReference type="AlphaFoldDB" id="A0A385Q1S2"/>
<dbReference type="OrthoDB" id="2991462at2"/>
<dbReference type="EMBL" id="CP032364">
    <property type="protein sequence ID" value="AYA99537.1"/>
    <property type="molecule type" value="Genomic_DNA"/>
</dbReference>
<evidence type="ECO:0000313" key="2">
    <source>
        <dbReference type="Proteomes" id="UP000265562"/>
    </source>
</evidence>
<sequence length="252" mass="28674">MINLGLLKKQILLTIGVFATLIGISGCVDYKKYIDERTLEETTAVVDNETEETTQIEETTVIEETETVDPKDDNYYMEKYAPVIEEYKSWIYNGTGDYGYVDPNIPPNKDSRYGFIDINGNGSKEMIISSDKYIDNIFTLNNEAPAYVATSGIRIWIEILDGGYIFQGSHSGRSYYYEIYQLDNNDKFINVSSAIKEYNGNDKNGVDIFEYKVNDTDVSESEFDMFCQEYAIDENGVSARGTDPMYLGTNEF</sequence>
<proteinExistence type="predicted"/>
<organism evidence="1 2">
    <name type="scientific">Lachnoanaerobaculum umeaense</name>
    <dbReference type="NCBI Taxonomy" id="617123"/>
    <lineage>
        <taxon>Bacteria</taxon>
        <taxon>Bacillati</taxon>
        <taxon>Bacillota</taxon>
        <taxon>Clostridia</taxon>
        <taxon>Lachnospirales</taxon>
        <taxon>Lachnospiraceae</taxon>
        <taxon>Lachnoanaerobaculum</taxon>
    </lineage>
</organism>
<evidence type="ECO:0000313" key="1">
    <source>
        <dbReference type="EMBL" id="AYA99537.1"/>
    </source>
</evidence>
<name>A0A385Q1S2_9FIRM</name>
<dbReference type="KEGG" id="lua:D4A81_06070"/>